<feature type="chain" id="PRO_5004528575" evidence="10">
    <location>
        <begin position="26"/>
        <end position="536"/>
    </location>
</feature>
<evidence type="ECO:0000256" key="9">
    <source>
        <dbReference type="SAM" id="MobiDB-lite"/>
    </source>
</evidence>
<dbReference type="Pfam" id="PF13206">
    <property type="entry name" value="VSG_B"/>
    <property type="match status" value="1"/>
</dbReference>
<comment type="subcellular location">
    <subcellularLocation>
        <location evidence="2">Cell membrane</location>
        <topology evidence="2">Lipid-anchor</topology>
        <topology evidence="2">GPI-anchor</topology>
    </subcellularLocation>
</comment>
<dbReference type="VEuPathDB" id="TriTrypDB:Tb427_000446600"/>
<evidence type="ECO:0000256" key="7">
    <source>
        <dbReference type="ARBA" id="ARBA00023180"/>
    </source>
</evidence>
<evidence type="ECO:0000256" key="2">
    <source>
        <dbReference type="ARBA" id="ARBA00004609"/>
    </source>
</evidence>
<evidence type="ECO:0000256" key="6">
    <source>
        <dbReference type="ARBA" id="ARBA00023136"/>
    </source>
</evidence>
<gene>
    <name evidence="12" type="primary">VSG</name>
</gene>
<reference evidence="12" key="2">
    <citation type="submission" date="2013-01" db="EMBL/GenBank/DDBJ databases">
        <authorList>
            <person name="Hall J.P.J."/>
            <person name="Barry J.D."/>
        </authorList>
    </citation>
    <scope>NUCLEOTIDE SEQUENCE</scope>
    <source>
        <strain evidence="12">TREU927/4 GUTat 10.1</strain>
    </source>
</reference>
<keyword evidence="5 10" id="KW-0732">Signal</keyword>
<comment type="function">
    <text evidence="1">VSG forms a coat on the surface of the parasite. The trypanosome evades the immune response of the host by expressing a series of antigenically distinct VSGs from an estimated 1000 VSG genes.</text>
</comment>
<evidence type="ECO:0000259" key="11">
    <source>
        <dbReference type="Pfam" id="PF13206"/>
    </source>
</evidence>
<evidence type="ECO:0000256" key="3">
    <source>
        <dbReference type="ARBA" id="ARBA00022475"/>
    </source>
</evidence>
<accession>S5FWX7</accession>
<dbReference type="AlphaFoldDB" id="S5FWX7"/>
<evidence type="ECO:0000256" key="4">
    <source>
        <dbReference type="ARBA" id="ARBA00022622"/>
    </source>
</evidence>
<evidence type="ECO:0000256" key="10">
    <source>
        <dbReference type="SAM" id="SignalP"/>
    </source>
</evidence>
<dbReference type="GO" id="GO:0005886">
    <property type="term" value="C:plasma membrane"/>
    <property type="evidence" value="ECO:0007669"/>
    <property type="project" value="UniProtKB-SubCell"/>
</dbReference>
<feature type="compositionally biased region" description="Polar residues" evidence="9">
    <location>
        <begin position="440"/>
        <end position="451"/>
    </location>
</feature>
<dbReference type="EMBL" id="KC434798">
    <property type="protein sequence ID" value="AGQ50142.1"/>
    <property type="molecule type" value="mRNA"/>
</dbReference>
<feature type="region of interest" description="Disordered" evidence="9">
    <location>
        <begin position="440"/>
        <end position="463"/>
    </location>
</feature>
<evidence type="ECO:0000256" key="5">
    <source>
        <dbReference type="ARBA" id="ARBA00022729"/>
    </source>
</evidence>
<keyword evidence="7" id="KW-0325">Glycoprotein</keyword>
<feature type="domain" description="Trypanosome variant surface glycoprotein B-type N-terminal" evidence="11">
    <location>
        <begin position="16"/>
        <end position="378"/>
    </location>
</feature>
<evidence type="ECO:0000256" key="8">
    <source>
        <dbReference type="ARBA" id="ARBA00023288"/>
    </source>
</evidence>
<feature type="region of interest" description="Disordered" evidence="9">
    <location>
        <begin position="158"/>
        <end position="182"/>
    </location>
</feature>
<name>S5FWX7_9TRYP</name>
<feature type="region of interest" description="Disordered" evidence="9">
    <location>
        <begin position="194"/>
        <end position="218"/>
    </location>
</feature>
<keyword evidence="8" id="KW-0449">Lipoprotein</keyword>
<keyword evidence="6" id="KW-0472">Membrane</keyword>
<feature type="signal peptide" evidence="10">
    <location>
        <begin position="1"/>
        <end position="25"/>
    </location>
</feature>
<proteinExistence type="evidence at transcript level"/>
<evidence type="ECO:0000256" key="1">
    <source>
        <dbReference type="ARBA" id="ARBA00002523"/>
    </source>
</evidence>
<sequence length="536" mass="56011">MMNQLTLPVLAAALVFLGTSSRVYGAAGDGTNAADFAVLCTLDRLASASVEETYPKVDTTPSALSEIRAIVAATTTAANITEVPEDNNTNEEEARQKACPASASNAAECVVHWNKWRAVKKAAATSQNKKYPPLDAAQRTNPAAAGYIKALHDLESAATMEQSTAENKATTAADPAKTSAKTQLTNAKYGAGLTEFKEGTGNTPGPGKGSSREGACKSPNAGSSIVHDLICLCVADNTATGSVCGVTANQCSGAGLEACTGANKKAAYGQLWQACQASTQAKLSPTTIHAALAAFSSRLKQDPAADPASSAAVYLGTSQTQACGGTTSKLCVDYTAGFKDSKGRKDIYWYGQMEAAAAALETLDKEQTAVRQTMNKLEQLAAQAKQLYTFVQLAPTTTGQITDKPKHDTNTRCDTHKANSTCTAENNCKWDSTTATTGDFCKSKQTGTETPSPAAGTGEGAAKEGAAASTGCAQHFTDQKECEKMNEGKEKPVCAWKKGGENDKDKDEFRCRNGSFLLNKQFALSVVSAAFVALLF</sequence>
<evidence type="ECO:0000313" key="12">
    <source>
        <dbReference type="EMBL" id="AGQ50142.1"/>
    </source>
</evidence>
<reference evidence="12" key="1">
    <citation type="journal article" date="2013" name="PLoS Pathog.">
        <title>Mosaic VSGs and the Scale of Trypanosoma brucei Antigenic Variation.</title>
        <authorList>
            <person name="Hall J.P."/>
            <person name="Wang H."/>
            <person name="Barry J.D."/>
        </authorList>
    </citation>
    <scope>NUCLEOTIDE SEQUENCE</scope>
    <source>
        <strain evidence="12">TREU927/4 GUTat 10.1</strain>
    </source>
</reference>
<keyword evidence="3" id="KW-1003">Cell membrane</keyword>
<dbReference type="InterPro" id="IPR025932">
    <property type="entry name" value="Trypano_VSG_B_N_dom"/>
</dbReference>
<keyword evidence="4" id="KW-0336">GPI-anchor</keyword>
<dbReference type="GO" id="GO:0098552">
    <property type="term" value="C:side of membrane"/>
    <property type="evidence" value="ECO:0007669"/>
    <property type="project" value="UniProtKB-KW"/>
</dbReference>
<feature type="compositionally biased region" description="Polar residues" evidence="9">
    <location>
        <begin position="159"/>
        <end position="170"/>
    </location>
</feature>
<protein>
    <submittedName>
        <fullName evidence="12">Variant surface glycoprotein</fullName>
    </submittedName>
</protein>
<organism evidence="12">
    <name type="scientific">Trypanosoma brucei</name>
    <dbReference type="NCBI Taxonomy" id="5691"/>
    <lineage>
        <taxon>Eukaryota</taxon>
        <taxon>Discoba</taxon>
        <taxon>Euglenozoa</taxon>
        <taxon>Kinetoplastea</taxon>
        <taxon>Metakinetoplastina</taxon>
        <taxon>Trypanosomatida</taxon>
        <taxon>Trypanosomatidae</taxon>
        <taxon>Trypanosoma</taxon>
    </lineage>
</organism>